<dbReference type="AlphaFoldDB" id="A0A1C3JM44"/>
<keyword evidence="4 7" id="KW-0012">Acyltransferase</keyword>
<proteinExistence type="inferred from homology"/>
<keyword evidence="2 5" id="KW-0963">Cytoplasm</keyword>
<evidence type="ECO:0000259" key="6">
    <source>
        <dbReference type="PROSITE" id="PS51186"/>
    </source>
</evidence>
<protein>
    <recommendedName>
        <fullName evidence="5">[Ribosomal protein bS18]-alanine N-acetyltransferase</fullName>
        <ecNumber evidence="5">2.3.1.266</ecNumber>
    </recommendedName>
</protein>
<comment type="subcellular location">
    <subcellularLocation>
        <location evidence="5">Cytoplasm</location>
    </subcellularLocation>
</comment>
<evidence type="ECO:0000256" key="4">
    <source>
        <dbReference type="ARBA" id="ARBA00023315"/>
    </source>
</evidence>
<evidence type="ECO:0000313" key="7">
    <source>
        <dbReference type="EMBL" id="SBT16080.1"/>
    </source>
</evidence>
<dbReference type="PANTHER" id="PTHR43420">
    <property type="entry name" value="ACETYLTRANSFERASE"/>
    <property type="match status" value="1"/>
</dbReference>
<accession>A0A1C3JM44</accession>
<dbReference type="EMBL" id="FLRA01000001">
    <property type="protein sequence ID" value="SBT16080.1"/>
    <property type="molecule type" value="Genomic_DNA"/>
</dbReference>
<reference evidence="8 9" key="2">
    <citation type="submission" date="2016-06" db="EMBL/GenBank/DDBJ databases">
        <authorList>
            <person name="Rodrigo-Torres L."/>
            <person name="Arahal D.R."/>
        </authorList>
    </citation>
    <scope>NUCLEOTIDE SEQUENCE [LARGE SCALE GENOMIC DNA]</scope>
    <source>
        <strain evidence="8 9">CECT 5116</strain>
    </source>
</reference>
<dbReference type="Pfam" id="PF00583">
    <property type="entry name" value="Acetyltransf_1"/>
    <property type="match status" value="1"/>
</dbReference>
<dbReference type="GO" id="GO:0008999">
    <property type="term" value="F:protein-N-terminal-alanine acetyltransferase activity"/>
    <property type="evidence" value="ECO:0007669"/>
    <property type="project" value="UniProtKB-EC"/>
</dbReference>
<evidence type="ECO:0000256" key="2">
    <source>
        <dbReference type="ARBA" id="ARBA00022490"/>
    </source>
</evidence>
<dbReference type="EMBL" id="FLRB01000011">
    <property type="protein sequence ID" value="SBT21128.1"/>
    <property type="molecule type" value="Genomic_DNA"/>
</dbReference>
<evidence type="ECO:0000313" key="10">
    <source>
        <dbReference type="Proteomes" id="UP000092871"/>
    </source>
</evidence>
<dbReference type="GO" id="GO:0005737">
    <property type="term" value="C:cytoplasm"/>
    <property type="evidence" value="ECO:0007669"/>
    <property type="project" value="UniProtKB-SubCell"/>
</dbReference>
<dbReference type="EC" id="2.3.1.266" evidence="5"/>
<dbReference type="Proteomes" id="UP000092871">
    <property type="component" value="Unassembled WGS sequence"/>
</dbReference>
<gene>
    <name evidence="7" type="primary">mshD</name>
    <name evidence="7" type="ORF">MGA5115_00154</name>
    <name evidence="8" type="ORF">MGA5116_01715</name>
</gene>
<dbReference type="PANTHER" id="PTHR43420:SF12">
    <property type="entry name" value="N-ACETYLTRANSFERASE DOMAIN-CONTAINING PROTEIN"/>
    <property type="match status" value="1"/>
</dbReference>
<dbReference type="RefSeq" id="WP_067030322.1">
    <property type="nucleotide sequence ID" value="NZ_FLRA01000001.1"/>
</dbReference>
<sequence>MTNSYVLREATLSDAEAICALERSSDPHPWSDSLIREALQSRQSWVLACTEKPHLVGWLTASVLFDQSELELVVTDASRRRQGLGKRLVQQWLAWAREQECVEGLLEVRESNQGAIALYQQFGFEQVGSRKNYYPLAEGGHEHAVLMTCKLKEER</sequence>
<evidence type="ECO:0000256" key="1">
    <source>
        <dbReference type="ARBA" id="ARBA00005395"/>
    </source>
</evidence>
<dbReference type="InterPro" id="IPR050680">
    <property type="entry name" value="YpeA/RimI_acetyltransf"/>
</dbReference>
<name>A0A1C3JM44_9GAMM</name>
<organism evidence="7 10">
    <name type="scientific">Marinomonas gallaica</name>
    <dbReference type="NCBI Taxonomy" id="1806667"/>
    <lineage>
        <taxon>Bacteria</taxon>
        <taxon>Pseudomonadati</taxon>
        <taxon>Pseudomonadota</taxon>
        <taxon>Gammaproteobacteria</taxon>
        <taxon>Oceanospirillales</taxon>
        <taxon>Oceanospirillaceae</taxon>
        <taxon>Marinomonas</taxon>
    </lineage>
</organism>
<evidence type="ECO:0000313" key="8">
    <source>
        <dbReference type="EMBL" id="SBT21128.1"/>
    </source>
</evidence>
<dbReference type="CDD" id="cd04301">
    <property type="entry name" value="NAT_SF"/>
    <property type="match status" value="1"/>
</dbReference>
<dbReference type="InterPro" id="IPR000182">
    <property type="entry name" value="GNAT_dom"/>
</dbReference>
<dbReference type="InterPro" id="IPR016181">
    <property type="entry name" value="Acyl_CoA_acyltransferase"/>
</dbReference>
<dbReference type="NCBIfam" id="TIGR01575">
    <property type="entry name" value="rimI"/>
    <property type="match status" value="1"/>
</dbReference>
<evidence type="ECO:0000256" key="5">
    <source>
        <dbReference type="RuleBase" id="RU363094"/>
    </source>
</evidence>
<evidence type="ECO:0000256" key="3">
    <source>
        <dbReference type="ARBA" id="ARBA00022679"/>
    </source>
</evidence>
<dbReference type="SUPFAM" id="SSF55729">
    <property type="entry name" value="Acyl-CoA N-acyltransferases (Nat)"/>
    <property type="match status" value="1"/>
</dbReference>
<comment type="similarity">
    <text evidence="1 5">Belongs to the acetyltransferase family. RimI subfamily.</text>
</comment>
<comment type="function">
    <text evidence="5">Acetylates the N-terminal alanine of ribosomal protein bS18.</text>
</comment>
<keyword evidence="9" id="KW-1185">Reference proteome</keyword>
<feature type="domain" description="N-acetyltransferase" evidence="6">
    <location>
        <begin position="5"/>
        <end position="152"/>
    </location>
</feature>
<dbReference type="InterPro" id="IPR006464">
    <property type="entry name" value="AcTrfase_RimI/Ard1"/>
</dbReference>
<dbReference type="Proteomes" id="UP000092840">
    <property type="component" value="Unassembled WGS sequence"/>
</dbReference>
<dbReference type="Gene3D" id="3.40.630.30">
    <property type="match status" value="1"/>
</dbReference>
<reference evidence="7 10" key="1">
    <citation type="submission" date="2016-06" db="EMBL/GenBank/DDBJ databases">
        <authorList>
            <person name="Kjaerup R.B."/>
            <person name="Dalgaard T.S."/>
            <person name="Juul-Madsen H.R."/>
        </authorList>
    </citation>
    <scope>NUCLEOTIDE SEQUENCE [LARGE SCALE GENOMIC DNA]</scope>
    <source>
        <strain evidence="7 10">CECT 5115</strain>
    </source>
</reference>
<keyword evidence="3 7" id="KW-0808">Transferase</keyword>
<dbReference type="PROSITE" id="PS51186">
    <property type="entry name" value="GNAT"/>
    <property type="match status" value="1"/>
</dbReference>
<evidence type="ECO:0000313" key="9">
    <source>
        <dbReference type="Proteomes" id="UP000092840"/>
    </source>
</evidence>
<dbReference type="OrthoDB" id="9796919at2"/>
<comment type="catalytic activity">
    <reaction evidence="5">
        <text>N-terminal L-alanyl-[ribosomal protein bS18] + acetyl-CoA = N-terminal N(alpha)-acetyl-L-alanyl-[ribosomal protein bS18] + CoA + H(+)</text>
        <dbReference type="Rhea" id="RHEA:43756"/>
        <dbReference type="Rhea" id="RHEA-COMP:10676"/>
        <dbReference type="Rhea" id="RHEA-COMP:10677"/>
        <dbReference type="ChEBI" id="CHEBI:15378"/>
        <dbReference type="ChEBI" id="CHEBI:57287"/>
        <dbReference type="ChEBI" id="CHEBI:57288"/>
        <dbReference type="ChEBI" id="CHEBI:64718"/>
        <dbReference type="ChEBI" id="CHEBI:83683"/>
        <dbReference type="EC" id="2.3.1.266"/>
    </reaction>
</comment>